<name>A0A0D0NVU8_KITGR</name>
<reference evidence="3 4" key="1">
    <citation type="submission" date="2015-02" db="EMBL/GenBank/DDBJ databases">
        <title>Draft genome sequence of Kitasatospora griseola MF730-N6, a bafilomycin, terpentecin and satosporin producer.</title>
        <authorList>
            <person name="Arens J.C."/>
            <person name="Haltli B."/>
            <person name="Kerr R.G."/>
        </authorList>
    </citation>
    <scope>NUCLEOTIDE SEQUENCE [LARGE SCALE GENOMIC DNA]</scope>
    <source>
        <strain evidence="3 4">MF730-N6</strain>
    </source>
</reference>
<dbReference type="InterPro" id="IPR014710">
    <property type="entry name" value="RmlC-like_jellyroll"/>
</dbReference>
<dbReference type="PATRIC" id="fig|2064.6.peg.6806"/>
<dbReference type="PANTHER" id="PTHR33387:SF3">
    <property type="entry name" value="DUF985 DOMAIN-CONTAINING PROTEIN"/>
    <property type="match status" value="1"/>
</dbReference>
<dbReference type="Gene3D" id="2.60.120.10">
    <property type="entry name" value="Jelly Rolls"/>
    <property type="match status" value="1"/>
</dbReference>
<dbReference type="PANTHER" id="PTHR33387">
    <property type="entry name" value="RMLC-LIKE JELLY ROLL FOLD PROTEIN"/>
    <property type="match status" value="1"/>
</dbReference>
<feature type="domain" description="DUF985" evidence="2">
    <location>
        <begin position="12"/>
        <end position="141"/>
    </location>
</feature>
<protein>
    <submittedName>
        <fullName evidence="3">Cupin</fullName>
    </submittedName>
</protein>
<evidence type="ECO:0000259" key="2">
    <source>
        <dbReference type="Pfam" id="PF06172"/>
    </source>
</evidence>
<organism evidence="3 4">
    <name type="scientific">Kitasatospora griseola</name>
    <name type="common">Streptomyces griseolosporeus</name>
    <dbReference type="NCBI Taxonomy" id="2064"/>
    <lineage>
        <taxon>Bacteria</taxon>
        <taxon>Bacillati</taxon>
        <taxon>Actinomycetota</taxon>
        <taxon>Actinomycetes</taxon>
        <taxon>Kitasatosporales</taxon>
        <taxon>Streptomycetaceae</taxon>
        <taxon>Kitasatospora</taxon>
    </lineage>
</organism>
<evidence type="ECO:0000256" key="1">
    <source>
        <dbReference type="SAM" id="MobiDB-lite"/>
    </source>
</evidence>
<dbReference type="Pfam" id="PF06172">
    <property type="entry name" value="Cupin_5"/>
    <property type="match status" value="1"/>
</dbReference>
<evidence type="ECO:0000313" key="3">
    <source>
        <dbReference type="EMBL" id="KIQ63346.1"/>
    </source>
</evidence>
<dbReference type="RefSeq" id="WP_043915702.1">
    <property type="nucleotide sequence ID" value="NZ_JXZB01000004.1"/>
</dbReference>
<dbReference type="InterPro" id="IPR011051">
    <property type="entry name" value="RmlC_Cupin_sf"/>
</dbReference>
<dbReference type="CDD" id="cd06121">
    <property type="entry name" value="cupin_YML079wp"/>
    <property type="match status" value="1"/>
</dbReference>
<dbReference type="EMBL" id="JXZB01000004">
    <property type="protein sequence ID" value="KIQ63346.1"/>
    <property type="molecule type" value="Genomic_DNA"/>
</dbReference>
<dbReference type="OrthoDB" id="9798288at2"/>
<keyword evidence="4" id="KW-1185">Reference proteome</keyword>
<dbReference type="InterPro" id="IPR039935">
    <property type="entry name" value="YML079W-like"/>
</dbReference>
<dbReference type="AlphaFoldDB" id="A0A0D0NVU8"/>
<dbReference type="InterPro" id="IPR009327">
    <property type="entry name" value="Cupin_DUF985"/>
</dbReference>
<feature type="region of interest" description="Disordered" evidence="1">
    <location>
        <begin position="166"/>
        <end position="186"/>
    </location>
</feature>
<sequence>MTDSQKPTAAALAELFRLSPMPLEGGLFRRTWSGAPQDDGRAAGSAIMVLLSAEDDTFSAMHRLPGDEVWHHYLGAPVELVLLHPDGDAGIAVLGPDVLNGQQVQLVIPAGTWMGGSVAPGGDWSLFGCTMAPGFVAADYEGGEADDLCARYPRLADRIRALCRPGQPLRHPADASPDLVVDGPEG</sequence>
<proteinExistence type="predicted"/>
<accession>A0A0D0NVU8</accession>
<dbReference type="STRING" id="2064.TR51_32140"/>
<gene>
    <name evidence="3" type="ORF">TR51_32140</name>
</gene>
<dbReference type="SUPFAM" id="SSF51182">
    <property type="entry name" value="RmlC-like cupins"/>
    <property type="match status" value="1"/>
</dbReference>
<comment type="caution">
    <text evidence="3">The sequence shown here is derived from an EMBL/GenBank/DDBJ whole genome shotgun (WGS) entry which is preliminary data.</text>
</comment>
<dbReference type="Proteomes" id="UP000032066">
    <property type="component" value="Unassembled WGS sequence"/>
</dbReference>
<evidence type="ECO:0000313" key="4">
    <source>
        <dbReference type="Proteomes" id="UP000032066"/>
    </source>
</evidence>